<dbReference type="GO" id="GO:0022857">
    <property type="term" value="F:transmembrane transporter activity"/>
    <property type="evidence" value="ECO:0007669"/>
    <property type="project" value="InterPro"/>
</dbReference>
<dbReference type="RefSeq" id="WP_090194721.1">
    <property type="nucleotide sequence ID" value="NZ_LT629785.1"/>
</dbReference>
<dbReference type="InterPro" id="IPR008995">
    <property type="entry name" value="Mo/tungstate-bd_C_term_dom"/>
</dbReference>
<accession>A0A1H2G677</accession>
<dbReference type="PANTHER" id="PTHR42781:SF4">
    <property type="entry name" value="SPERMIDINE_PUTRESCINE IMPORT ATP-BINDING PROTEIN POTA"/>
    <property type="match status" value="1"/>
</dbReference>
<dbReference type="PANTHER" id="PTHR42781">
    <property type="entry name" value="SPERMIDINE/PUTRESCINE IMPORT ATP-BINDING PROTEIN POTA"/>
    <property type="match status" value="1"/>
</dbReference>
<sequence>MSQPLLLNLHGVSCGFAQQPVVQDLSLHLNSGDIACLLGPSGCGKTTSLRAIAGFEPLQAGEISLNGKVISRQGFTLPPEQRRIGMVFQDYALFPHLTVAQNVAFGIRQHPRREQLTAELLELVKLSELGKRYPHELSGGQQQRVALARALAPEPLLLLLDEPFSNLDGELRRRLSMEVRDILKARGTSAILVTHDQEEAFAVSDHVGVFQQGRLQQWDTPFNLYHEPLTPFVASFIGQGYFIRGQLLSPDTVQTELGILRGNRAYSWPIGSAVDVLLRPDDIVPDAAGTLQARVSGKTFLGAATLYRLQLATGSQLEALFPSHAEHQPGEMVGIRIDADHLVLFPATGSQPTREALLPL</sequence>
<keyword evidence="1" id="KW-0813">Transport</keyword>
<dbReference type="PROSITE" id="PS00211">
    <property type="entry name" value="ABC_TRANSPORTER_1"/>
    <property type="match status" value="1"/>
</dbReference>
<dbReference type="InterPro" id="IPR027417">
    <property type="entry name" value="P-loop_NTPase"/>
</dbReference>
<keyword evidence="2" id="KW-0547">Nucleotide-binding</keyword>
<dbReference type="Pfam" id="PF00005">
    <property type="entry name" value="ABC_tran"/>
    <property type="match status" value="1"/>
</dbReference>
<dbReference type="InterPro" id="IPR050093">
    <property type="entry name" value="ABC_SmlMolc_Importer"/>
</dbReference>
<dbReference type="SUPFAM" id="SSF50331">
    <property type="entry name" value="MOP-like"/>
    <property type="match status" value="1"/>
</dbReference>
<dbReference type="GO" id="GO:0043190">
    <property type="term" value="C:ATP-binding cassette (ABC) transporter complex"/>
    <property type="evidence" value="ECO:0007669"/>
    <property type="project" value="InterPro"/>
</dbReference>
<dbReference type="SMART" id="SM00382">
    <property type="entry name" value="AAA"/>
    <property type="match status" value="1"/>
</dbReference>
<dbReference type="InterPro" id="IPR003439">
    <property type="entry name" value="ABC_transporter-like_ATP-bd"/>
</dbReference>
<evidence type="ECO:0000256" key="3">
    <source>
        <dbReference type="ARBA" id="ARBA00022840"/>
    </source>
</evidence>
<evidence type="ECO:0000313" key="5">
    <source>
        <dbReference type="EMBL" id="SDU15112.1"/>
    </source>
</evidence>
<dbReference type="AlphaFoldDB" id="A0A1H2G677"/>
<dbReference type="InterPro" id="IPR017871">
    <property type="entry name" value="ABC_transporter-like_CS"/>
</dbReference>
<evidence type="ECO:0000259" key="4">
    <source>
        <dbReference type="PROSITE" id="PS50893"/>
    </source>
</evidence>
<dbReference type="GO" id="GO:0016887">
    <property type="term" value="F:ATP hydrolysis activity"/>
    <property type="evidence" value="ECO:0007669"/>
    <property type="project" value="InterPro"/>
</dbReference>
<name>A0A1H2G677_9PSED</name>
<dbReference type="GO" id="GO:0015697">
    <property type="term" value="P:quaternary ammonium group transport"/>
    <property type="evidence" value="ECO:0007669"/>
    <property type="project" value="UniProtKB-ARBA"/>
</dbReference>
<proteinExistence type="predicted"/>
<dbReference type="STRING" id="364197.SAMN05216296_2072"/>
<feature type="domain" description="ABC transporter" evidence="4">
    <location>
        <begin position="7"/>
        <end position="237"/>
    </location>
</feature>
<dbReference type="InterPro" id="IPR003593">
    <property type="entry name" value="AAA+_ATPase"/>
</dbReference>
<dbReference type="PROSITE" id="PS50893">
    <property type="entry name" value="ABC_TRANSPORTER_2"/>
    <property type="match status" value="1"/>
</dbReference>
<dbReference type="Gene3D" id="3.40.50.300">
    <property type="entry name" value="P-loop containing nucleotide triphosphate hydrolases"/>
    <property type="match status" value="1"/>
</dbReference>
<reference evidence="6" key="1">
    <citation type="submission" date="2016-10" db="EMBL/GenBank/DDBJ databases">
        <authorList>
            <person name="Varghese N."/>
            <person name="Submissions S."/>
        </authorList>
    </citation>
    <scope>NUCLEOTIDE SEQUENCE [LARGE SCALE GENOMIC DNA]</scope>
    <source>
        <strain evidence="6">DSM 17875</strain>
    </source>
</reference>
<dbReference type="EMBL" id="LT629785">
    <property type="protein sequence ID" value="SDU15112.1"/>
    <property type="molecule type" value="Genomic_DNA"/>
</dbReference>
<dbReference type="SUPFAM" id="SSF52540">
    <property type="entry name" value="P-loop containing nucleoside triphosphate hydrolases"/>
    <property type="match status" value="1"/>
</dbReference>
<keyword evidence="6" id="KW-1185">Reference proteome</keyword>
<organism evidence="5 6">
    <name type="scientific">Pseudomonas pohangensis</name>
    <dbReference type="NCBI Taxonomy" id="364197"/>
    <lineage>
        <taxon>Bacteria</taxon>
        <taxon>Pseudomonadati</taxon>
        <taxon>Pseudomonadota</taxon>
        <taxon>Gammaproteobacteria</taxon>
        <taxon>Pseudomonadales</taxon>
        <taxon>Pseudomonadaceae</taxon>
        <taxon>Pseudomonas</taxon>
    </lineage>
</organism>
<dbReference type="Proteomes" id="UP000243232">
    <property type="component" value="Chromosome I"/>
</dbReference>
<evidence type="ECO:0000256" key="2">
    <source>
        <dbReference type="ARBA" id="ARBA00022741"/>
    </source>
</evidence>
<protein>
    <submittedName>
        <fullName evidence="5">Iron(III) transport system ATP-binding protein</fullName>
    </submittedName>
</protein>
<keyword evidence="3 5" id="KW-0067">ATP-binding</keyword>
<evidence type="ECO:0000256" key="1">
    <source>
        <dbReference type="ARBA" id="ARBA00022448"/>
    </source>
</evidence>
<dbReference type="InterPro" id="IPR013611">
    <property type="entry name" value="Transp-assoc_OB_typ2"/>
</dbReference>
<dbReference type="FunFam" id="3.40.50.300:FF:000425">
    <property type="entry name" value="Probable ABC transporter, ATP-binding subunit"/>
    <property type="match status" value="1"/>
</dbReference>
<evidence type="ECO:0000313" key="6">
    <source>
        <dbReference type="Proteomes" id="UP000243232"/>
    </source>
</evidence>
<dbReference type="GO" id="GO:0005524">
    <property type="term" value="F:ATP binding"/>
    <property type="evidence" value="ECO:0007669"/>
    <property type="project" value="UniProtKB-KW"/>
</dbReference>
<dbReference type="Pfam" id="PF08402">
    <property type="entry name" value="TOBE_2"/>
    <property type="match status" value="1"/>
</dbReference>
<dbReference type="OrthoDB" id="9802264at2"/>
<gene>
    <name evidence="5" type="ORF">SAMN05216296_2072</name>
</gene>